<dbReference type="InterPro" id="IPR027417">
    <property type="entry name" value="P-loop_NTPase"/>
</dbReference>
<dbReference type="SUPFAM" id="SSF52540">
    <property type="entry name" value="P-loop containing nucleoside triphosphate hydrolases"/>
    <property type="match status" value="1"/>
</dbReference>
<dbReference type="KEGG" id="ccac:CcaHIS019_0509300"/>
<feature type="region of interest" description="Disordered" evidence="5">
    <location>
        <begin position="519"/>
        <end position="547"/>
    </location>
</feature>
<evidence type="ECO:0008006" key="8">
    <source>
        <dbReference type="Google" id="ProtNLM"/>
    </source>
</evidence>
<keyword evidence="2" id="KW-0808">Transferase</keyword>
<evidence type="ECO:0000313" key="6">
    <source>
        <dbReference type="EMBL" id="BEI93302.1"/>
    </source>
</evidence>
<evidence type="ECO:0000256" key="3">
    <source>
        <dbReference type="ARBA" id="ARBA00022741"/>
    </source>
</evidence>
<evidence type="ECO:0000256" key="2">
    <source>
        <dbReference type="ARBA" id="ARBA00022679"/>
    </source>
</evidence>
<keyword evidence="3" id="KW-0547">Nucleotide-binding</keyword>
<dbReference type="GO" id="GO:0005524">
    <property type="term" value="F:ATP binding"/>
    <property type="evidence" value="ECO:0007669"/>
    <property type="project" value="UniProtKB-KW"/>
</dbReference>
<comment type="similarity">
    <text evidence="1">Belongs to the IPP transferase family.</text>
</comment>
<organism evidence="6 7">
    <name type="scientific">Cutaneotrichosporon cavernicola</name>
    <dbReference type="NCBI Taxonomy" id="279322"/>
    <lineage>
        <taxon>Eukaryota</taxon>
        <taxon>Fungi</taxon>
        <taxon>Dikarya</taxon>
        <taxon>Basidiomycota</taxon>
        <taxon>Agaricomycotina</taxon>
        <taxon>Tremellomycetes</taxon>
        <taxon>Trichosporonales</taxon>
        <taxon>Trichosporonaceae</taxon>
        <taxon>Cutaneotrichosporon</taxon>
    </lineage>
</organism>
<feature type="compositionally biased region" description="Basic and acidic residues" evidence="5">
    <location>
        <begin position="523"/>
        <end position="539"/>
    </location>
</feature>
<evidence type="ECO:0000256" key="4">
    <source>
        <dbReference type="ARBA" id="ARBA00022840"/>
    </source>
</evidence>
<dbReference type="PANTHER" id="PTHR11088">
    <property type="entry name" value="TRNA DIMETHYLALLYLTRANSFERASE"/>
    <property type="match status" value="1"/>
</dbReference>
<protein>
    <recommendedName>
        <fullName evidence="8">tRNA isopentenyltransferase</fullName>
    </recommendedName>
</protein>
<reference evidence="6" key="1">
    <citation type="journal article" date="2023" name="BMC Genomics">
        <title>Chromosome-level genome assemblies of Cutaneotrichosporon spp. (Trichosporonales, Basidiomycota) reveal imbalanced evolution between nucleotide sequences and chromosome synteny.</title>
        <authorList>
            <person name="Kobayashi Y."/>
            <person name="Kayamori A."/>
            <person name="Aoki K."/>
            <person name="Shiwa Y."/>
            <person name="Matsutani M."/>
            <person name="Fujita N."/>
            <person name="Sugita T."/>
            <person name="Iwasaki W."/>
            <person name="Tanaka N."/>
            <person name="Takashima M."/>
        </authorList>
    </citation>
    <scope>NUCLEOTIDE SEQUENCE</scope>
    <source>
        <strain evidence="6">HIS019</strain>
    </source>
</reference>
<accession>A0AA48QXG6</accession>
<dbReference type="AlphaFoldDB" id="A0AA48QXG6"/>
<dbReference type="EMBL" id="AP028216">
    <property type="protein sequence ID" value="BEI93302.1"/>
    <property type="molecule type" value="Genomic_DNA"/>
</dbReference>
<dbReference type="InterPro" id="IPR018022">
    <property type="entry name" value="IPT"/>
</dbReference>
<dbReference type="GO" id="GO:0005739">
    <property type="term" value="C:mitochondrion"/>
    <property type="evidence" value="ECO:0007669"/>
    <property type="project" value="TreeGrafter"/>
</dbReference>
<dbReference type="InterPro" id="IPR039657">
    <property type="entry name" value="Dimethylallyltransferase"/>
</dbReference>
<dbReference type="RefSeq" id="XP_060458567.1">
    <property type="nucleotide sequence ID" value="XM_060602144.1"/>
</dbReference>
<dbReference type="Proteomes" id="UP001233271">
    <property type="component" value="Chromosome 5"/>
</dbReference>
<evidence type="ECO:0000256" key="1">
    <source>
        <dbReference type="ARBA" id="ARBA00005842"/>
    </source>
</evidence>
<name>A0AA48QXG6_9TREE</name>
<dbReference type="Gene3D" id="3.40.50.300">
    <property type="entry name" value="P-loop containing nucleotide triphosphate hydrolases"/>
    <property type="match status" value="1"/>
</dbReference>
<evidence type="ECO:0000313" key="7">
    <source>
        <dbReference type="Proteomes" id="UP001233271"/>
    </source>
</evidence>
<dbReference type="PANTHER" id="PTHR11088:SF89">
    <property type="entry name" value="TRNA DIMETHYLALLYLTRANSFERASE"/>
    <property type="match status" value="1"/>
</dbReference>
<keyword evidence="4" id="KW-0067">ATP-binding</keyword>
<dbReference type="HAMAP" id="MF_00185">
    <property type="entry name" value="IPP_trans"/>
    <property type="match status" value="1"/>
</dbReference>
<sequence length="547" mass="61213">MSSNAGPSTQRQVVAVIGTTGVGKSNLAVTLCKSLSSLEPARSGKVLSADSMQLYKGMDLITNKVTVEEQGGVEHWGLDVVQPGQEHSWEVGKWCSEADQELERMPESTLPVICGGTHYFIQHFLFPPDDLSLDRNREKGKENDSLAIRWTPPRAMPSVPEDMNPHLRRLLETFWLNDAVYPPVDGSAEDEECGPGSTRLTSRPVAGTDHELLSMWRLLEAVDPNDSVRWHWRDGRKVRRSIERWWERGGGEVDKSSEERAGRTARFRTLIFWVYEPLDSLRDRLDQRVDKMVKGGLLDEIAELREIARRVYGSEEATDLFEGIFQAIGYKEFAELPLPQESPFENPEFQRMLTLMKLSTHRYAKSQIRWITKQLLPAVHDARSRGGDVHVYVVPGGAAGEPLAVEVLAAFLQGNGNELPDAQKVGHPDAHTLLKILAQEPAGVADTAEYVASEIELTPSRQILNARRICDTCSTPGKPFSVRGDDWDDHLKSKIHRRTTKYGGLSREEFAQVQKAKGLARKAALEDERAAEKDKDKESMATASENT</sequence>
<dbReference type="GeneID" id="85497172"/>
<keyword evidence="7" id="KW-1185">Reference proteome</keyword>
<evidence type="ECO:0000256" key="5">
    <source>
        <dbReference type="SAM" id="MobiDB-lite"/>
    </source>
</evidence>
<dbReference type="Pfam" id="PF01715">
    <property type="entry name" value="IPPT"/>
    <property type="match status" value="2"/>
</dbReference>
<proteinExistence type="inferred from homology"/>
<gene>
    <name evidence="6" type="primary">tit1</name>
    <name evidence="6" type="ORF">CcaverHIS019_0509300</name>
</gene>
<dbReference type="GO" id="GO:0052381">
    <property type="term" value="F:tRNA dimethylallyltransferase activity"/>
    <property type="evidence" value="ECO:0007669"/>
    <property type="project" value="InterPro"/>
</dbReference>
<dbReference type="GO" id="GO:0006400">
    <property type="term" value="P:tRNA modification"/>
    <property type="evidence" value="ECO:0007669"/>
    <property type="project" value="TreeGrafter"/>
</dbReference>